<sequence length="296" mass="32410">MDRFHELSAFIAVVEAGGFSAAARTTGDSQSAVSKAIGALEKRLSVMLFNRSTRRVTLTDQGQRYYDRIKPLFDEMQDADSELTGSTLGISGLIRIAVSGTFGRLHVLPLIPDLLSLNPGLQVDLILSDIVRDMVEDRIDLAIRVGPVDEPDAVVRRVASTPLVCVGSRLYFERHGLPKTPAELVDHNCLLYGGIAEAANWPFVGPEGRFSVRVQGNLSSNSVETIRAAVLAGVGIGLFAKVSLADELRHPDVITILDDFMSDIRDISLVWPKRRFVPARVRQVTDFFAEAIARRA</sequence>
<dbReference type="PANTHER" id="PTHR30537:SF5">
    <property type="entry name" value="HTH-TYPE TRANSCRIPTIONAL ACTIVATOR TTDR-RELATED"/>
    <property type="match status" value="1"/>
</dbReference>
<dbReference type="GO" id="GO:0043565">
    <property type="term" value="F:sequence-specific DNA binding"/>
    <property type="evidence" value="ECO:0007669"/>
    <property type="project" value="TreeGrafter"/>
</dbReference>
<dbReference type="InterPro" id="IPR000847">
    <property type="entry name" value="LysR_HTH_N"/>
</dbReference>
<dbReference type="PROSITE" id="PS50931">
    <property type="entry name" value="HTH_LYSR"/>
    <property type="match status" value="1"/>
</dbReference>
<reference evidence="7" key="1">
    <citation type="submission" date="2016-06" db="EMBL/GenBank/DDBJ databases">
        <title>NZP2037 Pacbio-Illumina hybrid assembly.</title>
        <authorList>
            <person name="Ramsay J.P."/>
        </authorList>
    </citation>
    <scope>NUCLEOTIDE SEQUENCE [LARGE SCALE GENOMIC DNA]</scope>
    <source>
        <strain evidence="7">R7ANS::ICEMlSym2042</strain>
    </source>
</reference>
<name>A0A1A5J6N1_RHILI</name>
<dbReference type="InterPro" id="IPR036390">
    <property type="entry name" value="WH_DNA-bd_sf"/>
</dbReference>
<feature type="domain" description="HTH lysR-type" evidence="5">
    <location>
        <begin position="1"/>
        <end position="59"/>
    </location>
</feature>
<dbReference type="PRINTS" id="PR00039">
    <property type="entry name" value="HTHLYSR"/>
</dbReference>
<dbReference type="Gene3D" id="3.40.190.290">
    <property type="match status" value="1"/>
</dbReference>
<dbReference type="SUPFAM" id="SSF53850">
    <property type="entry name" value="Periplasmic binding protein-like II"/>
    <property type="match status" value="1"/>
</dbReference>
<dbReference type="SUPFAM" id="SSF46785">
    <property type="entry name" value="Winged helix' DNA-binding domain"/>
    <property type="match status" value="1"/>
</dbReference>
<accession>A0A1A5J6N1</accession>
<dbReference type="CDD" id="cd08422">
    <property type="entry name" value="PBP2_CrgA_like"/>
    <property type="match status" value="1"/>
</dbReference>
<dbReference type="AlphaFoldDB" id="A0A1A5J6N1"/>
<dbReference type="InterPro" id="IPR005119">
    <property type="entry name" value="LysR_subst-bd"/>
</dbReference>
<dbReference type="GeneID" id="66682863"/>
<evidence type="ECO:0000256" key="3">
    <source>
        <dbReference type="ARBA" id="ARBA00023125"/>
    </source>
</evidence>
<comment type="similarity">
    <text evidence="1">Belongs to the LysR transcriptional regulatory family.</text>
</comment>
<evidence type="ECO:0000256" key="4">
    <source>
        <dbReference type="ARBA" id="ARBA00023163"/>
    </source>
</evidence>
<dbReference type="Pfam" id="PF03466">
    <property type="entry name" value="LysR_substrate"/>
    <property type="match status" value="1"/>
</dbReference>
<dbReference type="Gene3D" id="1.10.10.10">
    <property type="entry name" value="Winged helix-like DNA-binding domain superfamily/Winged helix DNA-binding domain"/>
    <property type="match status" value="1"/>
</dbReference>
<proteinExistence type="inferred from homology"/>
<evidence type="ECO:0000313" key="6">
    <source>
        <dbReference type="EMBL" id="OBP70586.1"/>
    </source>
</evidence>
<dbReference type="RefSeq" id="WP_032931158.1">
    <property type="nucleotide sequence ID" value="NZ_LZTH01000005.1"/>
</dbReference>
<gene>
    <name evidence="6" type="ORF">BAE39_23635</name>
</gene>
<keyword evidence="2" id="KW-0805">Transcription regulation</keyword>
<dbReference type="InterPro" id="IPR036388">
    <property type="entry name" value="WH-like_DNA-bd_sf"/>
</dbReference>
<dbReference type="FunFam" id="1.10.10.10:FF:000001">
    <property type="entry name" value="LysR family transcriptional regulator"/>
    <property type="match status" value="1"/>
</dbReference>
<evidence type="ECO:0000256" key="1">
    <source>
        <dbReference type="ARBA" id="ARBA00009437"/>
    </source>
</evidence>
<protein>
    <submittedName>
        <fullName evidence="6">LysR family transcriptional regulator</fullName>
    </submittedName>
</protein>
<dbReference type="GO" id="GO:0003700">
    <property type="term" value="F:DNA-binding transcription factor activity"/>
    <property type="evidence" value="ECO:0007669"/>
    <property type="project" value="InterPro"/>
</dbReference>
<dbReference type="GO" id="GO:0006351">
    <property type="term" value="P:DNA-templated transcription"/>
    <property type="evidence" value="ECO:0007669"/>
    <property type="project" value="TreeGrafter"/>
</dbReference>
<evidence type="ECO:0000313" key="7">
    <source>
        <dbReference type="Proteomes" id="UP000093748"/>
    </source>
</evidence>
<dbReference type="PANTHER" id="PTHR30537">
    <property type="entry name" value="HTH-TYPE TRANSCRIPTIONAL REGULATOR"/>
    <property type="match status" value="1"/>
</dbReference>
<keyword evidence="4" id="KW-0804">Transcription</keyword>
<dbReference type="EMBL" id="LZTJ01000033">
    <property type="protein sequence ID" value="OBP70586.1"/>
    <property type="molecule type" value="Genomic_DNA"/>
</dbReference>
<comment type="caution">
    <text evidence="6">The sequence shown here is derived from an EMBL/GenBank/DDBJ whole genome shotgun (WGS) entry which is preliminary data.</text>
</comment>
<dbReference type="Proteomes" id="UP000093748">
    <property type="component" value="Unassembled WGS sequence"/>
</dbReference>
<dbReference type="Pfam" id="PF00126">
    <property type="entry name" value="HTH_1"/>
    <property type="match status" value="1"/>
</dbReference>
<dbReference type="InterPro" id="IPR058163">
    <property type="entry name" value="LysR-type_TF_proteobact-type"/>
</dbReference>
<evidence type="ECO:0000259" key="5">
    <source>
        <dbReference type="PROSITE" id="PS50931"/>
    </source>
</evidence>
<evidence type="ECO:0000256" key="2">
    <source>
        <dbReference type="ARBA" id="ARBA00023015"/>
    </source>
</evidence>
<organism evidence="6 7">
    <name type="scientific">Rhizobium loti</name>
    <name type="common">Mesorhizobium loti</name>
    <dbReference type="NCBI Taxonomy" id="381"/>
    <lineage>
        <taxon>Bacteria</taxon>
        <taxon>Pseudomonadati</taxon>
        <taxon>Pseudomonadota</taxon>
        <taxon>Alphaproteobacteria</taxon>
        <taxon>Hyphomicrobiales</taxon>
        <taxon>Phyllobacteriaceae</taxon>
        <taxon>Mesorhizobium</taxon>
    </lineage>
</organism>
<keyword evidence="3" id="KW-0238">DNA-binding</keyword>
<dbReference type="OrthoDB" id="9786526at2"/>